<evidence type="ECO:0000256" key="4">
    <source>
        <dbReference type="ARBA" id="ARBA00023136"/>
    </source>
</evidence>
<gene>
    <name evidence="9" type="ORF">EDB95_1845</name>
</gene>
<evidence type="ECO:0000313" key="10">
    <source>
        <dbReference type="Proteomes" id="UP000294498"/>
    </source>
</evidence>
<feature type="domain" description="RagB/SusD" evidence="7">
    <location>
        <begin position="318"/>
        <end position="597"/>
    </location>
</feature>
<comment type="subcellular location">
    <subcellularLocation>
        <location evidence="1">Cell outer membrane</location>
    </subcellularLocation>
</comment>
<evidence type="ECO:0000259" key="7">
    <source>
        <dbReference type="Pfam" id="PF07980"/>
    </source>
</evidence>
<keyword evidence="10" id="KW-1185">Reference proteome</keyword>
<dbReference type="EMBL" id="SODV01000001">
    <property type="protein sequence ID" value="TDX00816.1"/>
    <property type="molecule type" value="Genomic_DNA"/>
</dbReference>
<evidence type="ECO:0000256" key="6">
    <source>
        <dbReference type="SAM" id="SignalP"/>
    </source>
</evidence>
<dbReference type="Proteomes" id="UP000294498">
    <property type="component" value="Unassembled WGS sequence"/>
</dbReference>
<dbReference type="PROSITE" id="PS51257">
    <property type="entry name" value="PROKAR_LIPOPROTEIN"/>
    <property type="match status" value="1"/>
</dbReference>
<feature type="domain" description="SusD-like N-terminal" evidence="8">
    <location>
        <begin position="71"/>
        <end position="240"/>
    </location>
</feature>
<evidence type="ECO:0000256" key="3">
    <source>
        <dbReference type="ARBA" id="ARBA00022729"/>
    </source>
</evidence>
<comment type="similarity">
    <text evidence="2">Belongs to the SusD family.</text>
</comment>
<name>A0A4R8DSH4_9BACT</name>
<dbReference type="Pfam" id="PF07980">
    <property type="entry name" value="SusD_RagB"/>
    <property type="match status" value="1"/>
</dbReference>
<accession>A0A4R8DSH4</accession>
<dbReference type="AlphaFoldDB" id="A0A4R8DSH4"/>
<proteinExistence type="inferred from homology"/>
<comment type="caution">
    <text evidence="9">The sequence shown here is derived from an EMBL/GenBank/DDBJ whole genome shotgun (WGS) entry which is preliminary data.</text>
</comment>
<evidence type="ECO:0000256" key="1">
    <source>
        <dbReference type="ARBA" id="ARBA00004442"/>
    </source>
</evidence>
<feature type="signal peptide" evidence="6">
    <location>
        <begin position="1"/>
        <end position="19"/>
    </location>
</feature>
<keyword evidence="4" id="KW-0472">Membrane</keyword>
<feature type="chain" id="PRO_5020671197" evidence="6">
    <location>
        <begin position="20"/>
        <end position="597"/>
    </location>
</feature>
<evidence type="ECO:0000259" key="8">
    <source>
        <dbReference type="Pfam" id="PF14322"/>
    </source>
</evidence>
<dbReference type="RefSeq" id="WP_133992828.1">
    <property type="nucleotide sequence ID" value="NZ_SODV01000001.1"/>
</dbReference>
<dbReference type="Pfam" id="PF14322">
    <property type="entry name" value="SusD-like_3"/>
    <property type="match status" value="1"/>
</dbReference>
<dbReference type="InterPro" id="IPR033985">
    <property type="entry name" value="SusD-like_N"/>
</dbReference>
<dbReference type="Gene3D" id="1.25.40.390">
    <property type="match status" value="1"/>
</dbReference>
<dbReference type="GO" id="GO:0009279">
    <property type="term" value="C:cell outer membrane"/>
    <property type="evidence" value="ECO:0007669"/>
    <property type="project" value="UniProtKB-SubCell"/>
</dbReference>
<reference evidence="9 10" key="1">
    <citation type="submission" date="2019-03" db="EMBL/GenBank/DDBJ databases">
        <title>Genomic Encyclopedia of Type Strains, Phase IV (KMG-IV): sequencing the most valuable type-strain genomes for metagenomic binning, comparative biology and taxonomic classification.</title>
        <authorList>
            <person name="Goeker M."/>
        </authorList>
    </citation>
    <scope>NUCLEOTIDE SEQUENCE [LARGE SCALE GENOMIC DNA]</scope>
    <source>
        <strain evidence="9 10">DSM 100059</strain>
    </source>
</reference>
<organism evidence="9 10">
    <name type="scientific">Dinghuibacter silviterrae</name>
    <dbReference type="NCBI Taxonomy" id="1539049"/>
    <lineage>
        <taxon>Bacteria</taxon>
        <taxon>Pseudomonadati</taxon>
        <taxon>Bacteroidota</taxon>
        <taxon>Chitinophagia</taxon>
        <taxon>Chitinophagales</taxon>
        <taxon>Chitinophagaceae</taxon>
        <taxon>Dinghuibacter</taxon>
    </lineage>
</organism>
<keyword evidence="5" id="KW-0998">Cell outer membrane</keyword>
<evidence type="ECO:0000256" key="2">
    <source>
        <dbReference type="ARBA" id="ARBA00006275"/>
    </source>
</evidence>
<evidence type="ECO:0000313" key="9">
    <source>
        <dbReference type="EMBL" id="TDX00816.1"/>
    </source>
</evidence>
<dbReference type="InterPro" id="IPR012944">
    <property type="entry name" value="SusD_RagB_dom"/>
</dbReference>
<evidence type="ECO:0000256" key="5">
    <source>
        <dbReference type="ARBA" id="ARBA00023237"/>
    </source>
</evidence>
<sequence>MTKRIYTALALLVLGAGCAKDPSLVGPTNAYSTSNYPSTLDGLNSVLAPCYSNLRDPGLFGFHFLPKAISNSEHAVNSIYNGDASWNDMAAVNVSPTNEYVNEAWQVLFTGVKNCNVLLEGADLFTQHYAKSSDLPTVALIKGQAYFLRAYYYFELECLYGEDNVPSPSATDTLGVPIFNGVPTTLAQSQQPRSSIKNVWALIESDLQQAATLLKGQVWTGNDEGRVTDVAAEALLGKAYVFTKNYAAAKTMLSTVIGSGKGLVGYDTLRGEFIGITAYKFNRESLFELNIDQNSYGGYGVYSGAANSTTIMGLIWPPWALGSDGTEGNCTPMGYGNEIAHWKNVLRYGYKLGTYNLVANPNYNAAKGPSYNNPQEVMDPVYKAAALAARTNGTVDPRLYISMLQPWVDSVSPDGQHWYPVSRPNFEQGAGTYGWSIRKYTPVFNNINNVGPADDVNLHLLRMADVYLLYAEACANTGDPSDALEYINKVKRRAYGYPINSASPIDYASLTAATMAPDPSLANNPLYYERWAELFNEGQWWLDVCRWHLGPNEAAYYGSAYNVTTPLSWSDKSYVWPIPLNETNSNPLVANQQNPGY</sequence>
<dbReference type="OrthoDB" id="973538at2"/>
<keyword evidence="3 6" id="KW-0732">Signal</keyword>
<dbReference type="InterPro" id="IPR011990">
    <property type="entry name" value="TPR-like_helical_dom_sf"/>
</dbReference>
<dbReference type="SUPFAM" id="SSF48452">
    <property type="entry name" value="TPR-like"/>
    <property type="match status" value="1"/>
</dbReference>
<protein>
    <submittedName>
        <fullName evidence="9">Putative outer membrane starch-binding protein</fullName>
    </submittedName>
</protein>